<dbReference type="SUPFAM" id="SSF53092">
    <property type="entry name" value="Creatinase/prolidase N-terminal domain"/>
    <property type="match status" value="1"/>
</dbReference>
<dbReference type="PANTHER" id="PTHR46112">
    <property type="entry name" value="AMINOPEPTIDASE"/>
    <property type="match status" value="1"/>
</dbReference>
<dbReference type="InterPro" id="IPR029149">
    <property type="entry name" value="Creatin/AminoP/Spt16_N"/>
</dbReference>
<dbReference type="Proteomes" id="UP001255601">
    <property type="component" value="Unassembled WGS sequence"/>
</dbReference>
<dbReference type="GO" id="GO:0102009">
    <property type="term" value="F:proline dipeptidase activity"/>
    <property type="evidence" value="ECO:0007669"/>
    <property type="project" value="UniProtKB-EC"/>
</dbReference>
<feature type="domain" description="Creatinase N-terminal" evidence="2">
    <location>
        <begin position="18"/>
        <end position="146"/>
    </location>
</feature>
<keyword evidence="3" id="KW-0378">Hydrolase</keyword>
<dbReference type="InterPro" id="IPR036005">
    <property type="entry name" value="Creatinase/aminopeptidase-like"/>
</dbReference>
<evidence type="ECO:0000313" key="3">
    <source>
        <dbReference type="EMBL" id="MDR6100868.1"/>
    </source>
</evidence>
<dbReference type="EMBL" id="JAVIZC010000001">
    <property type="protein sequence ID" value="MDR6100868.1"/>
    <property type="molecule type" value="Genomic_DNA"/>
</dbReference>
<dbReference type="Pfam" id="PF00557">
    <property type="entry name" value="Peptidase_M24"/>
    <property type="match status" value="1"/>
</dbReference>
<dbReference type="InterPro" id="IPR000994">
    <property type="entry name" value="Pept_M24"/>
</dbReference>
<dbReference type="Gene3D" id="3.40.350.10">
    <property type="entry name" value="Creatinase/prolidase N-terminal domain"/>
    <property type="match status" value="1"/>
</dbReference>
<dbReference type="RefSeq" id="WP_309769854.1">
    <property type="nucleotide sequence ID" value="NZ_JAVIZC010000001.1"/>
</dbReference>
<dbReference type="EC" id="3.4.13.9" evidence="3"/>
<proteinExistence type="predicted"/>
<dbReference type="InterPro" id="IPR000587">
    <property type="entry name" value="Creatinase_N"/>
</dbReference>
<sequence length="380" mass="41365">MQFPNKPAAISNTERQERLQRLRVKMREHGFSAVLLGSTESLRYFTGLVWHQSERLLGAVITSGALHYIVPGFEKSRVDTLPHLEGEVHIWQEEESPAARVASLAGPSGLIALDDALPLFIYHSLAAKVGPDRLVDGGPVIRGLRLLKSSAEIAIIHYAMNLTLEVHKRAHAMMKPGVVASDVVRFIDEQHRALGGEGGSSFCIVSFGEATSLPHGADGEQTLQAGDVILVDTGTRIDGYHSDLTRTYVMDEPSADFARAWAIEREAQQAVFDAAQLGAPCEDLDTAARAVMARHGLGPDYALPGLPHRAGHGLGLEIHEGPYIVRGNTQPLVAGMCFSNEPMLVYPQKFGIRLEDHIYMAADGPHWFTQPAHSPVQPFG</sequence>
<comment type="caution">
    <text evidence="3">The sequence shown here is derived from an EMBL/GenBank/DDBJ whole genome shotgun (WGS) entry which is preliminary data.</text>
</comment>
<dbReference type="Pfam" id="PF01321">
    <property type="entry name" value="Creatinase_N"/>
    <property type="match status" value="1"/>
</dbReference>
<feature type="domain" description="Peptidase M24" evidence="1">
    <location>
        <begin position="156"/>
        <end position="360"/>
    </location>
</feature>
<evidence type="ECO:0000313" key="4">
    <source>
        <dbReference type="Proteomes" id="UP001255601"/>
    </source>
</evidence>
<dbReference type="PANTHER" id="PTHR46112:SF3">
    <property type="entry name" value="AMINOPEPTIDASE YPDF"/>
    <property type="match status" value="1"/>
</dbReference>
<dbReference type="SUPFAM" id="SSF55920">
    <property type="entry name" value="Creatinase/aminopeptidase"/>
    <property type="match status" value="1"/>
</dbReference>
<evidence type="ECO:0000259" key="1">
    <source>
        <dbReference type="Pfam" id="PF00557"/>
    </source>
</evidence>
<evidence type="ECO:0000259" key="2">
    <source>
        <dbReference type="Pfam" id="PF01321"/>
    </source>
</evidence>
<reference evidence="3" key="1">
    <citation type="submission" date="2023-08" db="EMBL/GenBank/DDBJ databases">
        <title>Functional and genomic diversity of the sorghum phyllosphere microbiome.</title>
        <authorList>
            <person name="Shade A."/>
        </authorList>
    </citation>
    <scope>NUCLEOTIDE SEQUENCE</scope>
    <source>
        <strain evidence="3">SORGH_AS_0974</strain>
    </source>
</reference>
<gene>
    <name evidence="3" type="ORF">QE369_001046</name>
</gene>
<keyword evidence="3" id="KW-0224">Dipeptidase</keyword>
<keyword evidence="3" id="KW-0645">Protease</keyword>
<dbReference type="Gene3D" id="3.90.230.10">
    <property type="entry name" value="Creatinase/methionine aminopeptidase superfamily"/>
    <property type="match status" value="1"/>
</dbReference>
<dbReference type="InterPro" id="IPR050659">
    <property type="entry name" value="Peptidase_M24B"/>
</dbReference>
<organism evidence="3 4">
    <name type="scientific">Agrobacterium larrymoorei</name>
    <dbReference type="NCBI Taxonomy" id="160699"/>
    <lineage>
        <taxon>Bacteria</taxon>
        <taxon>Pseudomonadati</taxon>
        <taxon>Pseudomonadota</taxon>
        <taxon>Alphaproteobacteria</taxon>
        <taxon>Hyphomicrobiales</taxon>
        <taxon>Rhizobiaceae</taxon>
        <taxon>Rhizobium/Agrobacterium group</taxon>
        <taxon>Agrobacterium</taxon>
    </lineage>
</organism>
<protein>
    <submittedName>
        <fullName evidence="3">Xaa-Pro dipeptidase</fullName>
        <ecNumber evidence="3">3.4.13.9</ecNumber>
    </submittedName>
</protein>
<dbReference type="AlphaFoldDB" id="A0AAJ2ERW5"/>
<accession>A0AAJ2ERW5</accession>
<name>A0AAJ2ERW5_9HYPH</name>